<evidence type="ECO:0000313" key="3">
    <source>
        <dbReference type="EMBL" id="KHQ50375.1"/>
    </source>
</evidence>
<dbReference type="STRING" id="561184.SAMN05216376_105198"/>
<dbReference type="Proteomes" id="UP000030960">
    <property type="component" value="Unassembled WGS sequence"/>
</dbReference>
<dbReference type="InterPro" id="IPR046453">
    <property type="entry name" value="GpA_ATPase"/>
</dbReference>
<comment type="caution">
    <text evidence="3">The sequence shown here is derived from an EMBL/GenBank/DDBJ whole genome shotgun (WGS) entry which is preliminary data.</text>
</comment>
<dbReference type="AlphaFoldDB" id="A0A0B3RGE7"/>
<dbReference type="OrthoDB" id="5181253at2"/>
<dbReference type="Pfam" id="PF05876">
    <property type="entry name" value="GpA_ATPase"/>
    <property type="match status" value="1"/>
</dbReference>
<dbReference type="GO" id="GO:0016887">
    <property type="term" value="F:ATP hydrolysis activity"/>
    <property type="evidence" value="ECO:0007669"/>
    <property type="project" value="InterPro"/>
</dbReference>
<feature type="domain" description="Phage terminase large subunit GpA ATPase" evidence="1">
    <location>
        <begin position="42"/>
        <end position="290"/>
    </location>
</feature>
<dbReference type="GO" id="GO:0004519">
    <property type="term" value="F:endonuclease activity"/>
    <property type="evidence" value="ECO:0007669"/>
    <property type="project" value="InterPro"/>
</dbReference>
<dbReference type="PATRIC" id="fig|1515334.3.peg.5073"/>
<protein>
    <submittedName>
        <fullName evidence="3">Putative phage terminase large subunit</fullName>
    </submittedName>
</protein>
<gene>
    <name evidence="3" type="ORF">OA50_05050</name>
</gene>
<name>A0A0B3RGE7_9RHOB</name>
<organism evidence="3 4">
    <name type="scientific">Mameliella alba</name>
    <dbReference type="NCBI Taxonomy" id="561184"/>
    <lineage>
        <taxon>Bacteria</taxon>
        <taxon>Pseudomonadati</taxon>
        <taxon>Pseudomonadota</taxon>
        <taxon>Alphaproteobacteria</taxon>
        <taxon>Rhodobacterales</taxon>
        <taxon>Roseobacteraceae</taxon>
        <taxon>Mameliella</taxon>
    </lineage>
</organism>
<sequence length="665" mass="74490">MGFLTSARAVIASAMADAMRPPPPPDITRWCRENIVFDERSPFPGPFSIRPVQFLAEIHAVLSPEHPCREVTLRGSAQIAKTESVINPTVAAWHEYMPLNSLVVHPTNKAATDWIDQKWYPIRRAAPSLRRMFGRGGGADKNSDAKFRQETLDRSGILKVTSAGSPDDLAQTSHRLVVMDDLSKFEMHAKGDPEAMAVSRAAAFEDAKILRASTPQILGACRISAAFARSDQRYYNVPCPYCGNMAPLTWENFKKRIDPQNLADAHFTCEACGCEIRHSDKPALIANGKWVATNPRGDHPGFHLWRAYGPQRDWASIAYEYAQVMGWTTAKVSGETEQALRDKVEAETEQTFWNDVLGLPYEQASKGPDWEKLRDRVENVPDGEGRGVGIVPARGVILTAGVDCQIDRTEVQVVAYGANYQRWVIEYRVIPHHVGSEEGRAALDALLKTTWRTEKGHRLPLDRMAIDGGTYTEDVWAFAKRWQAKRLIVVKGGSGQTGPIMKRMVMGDRKDARARAARRQGRILNVSQLKADFYTWLGKDDPLARGFVHFAKGLGDEYFRQITSEVRVLKRDRVGVMVSNWQLVEPTRRNEGLDTMIYSDAAARELGWTSMTREQWAALEAERGVEAPEDQPDLFETQAAVQVAPVEDGVATVQTRQRRLRGRAR</sequence>
<dbReference type="RefSeq" id="WP_052244839.1">
    <property type="nucleotide sequence ID" value="NZ_JSUQ01000027.1"/>
</dbReference>
<accession>A0A0B3RGE7</accession>
<keyword evidence="4" id="KW-1185">Reference proteome</keyword>
<dbReference type="Pfam" id="PF20454">
    <property type="entry name" value="GpA_nuclease"/>
    <property type="match status" value="1"/>
</dbReference>
<dbReference type="InterPro" id="IPR046454">
    <property type="entry name" value="GpA_endonuclease"/>
</dbReference>
<evidence type="ECO:0000259" key="1">
    <source>
        <dbReference type="Pfam" id="PF05876"/>
    </source>
</evidence>
<proteinExistence type="predicted"/>
<dbReference type="EMBL" id="JSUQ01000027">
    <property type="protein sequence ID" value="KHQ50375.1"/>
    <property type="molecule type" value="Genomic_DNA"/>
</dbReference>
<evidence type="ECO:0000259" key="2">
    <source>
        <dbReference type="Pfam" id="PF20454"/>
    </source>
</evidence>
<reference evidence="3 4" key="1">
    <citation type="submission" date="2014-10" db="EMBL/GenBank/DDBJ databases">
        <title>Genome sequence of Ponticoccus sp. strain UMTAT08 isolated from clonal culture of toxic dinoflagellate Alexandrium tamiyavanichii.</title>
        <authorList>
            <person name="Gan H.Y."/>
            <person name="Muhd D.-D."/>
            <person name="Mohd Noor M.E."/>
            <person name="Yeong Y.S."/>
            <person name="Usup G."/>
        </authorList>
    </citation>
    <scope>NUCLEOTIDE SEQUENCE [LARGE SCALE GENOMIC DNA]</scope>
    <source>
        <strain evidence="3 4">UMTAT08</strain>
    </source>
</reference>
<feature type="domain" description="Terminase large subunit GpA endonuclease" evidence="2">
    <location>
        <begin position="299"/>
        <end position="615"/>
    </location>
</feature>
<evidence type="ECO:0000313" key="4">
    <source>
        <dbReference type="Proteomes" id="UP000030960"/>
    </source>
</evidence>